<reference evidence="1" key="1">
    <citation type="submission" date="2024-05" db="EMBL/GenBank/DDBJ databases">
        <authorList>
            <person name="Mugo M.M."/>
            <person name="Musyoki A.M."/>
            <person name="Makumi A.M."/>
            <person name="Mutai I."/>
            <person name="Drechsel O."/>
            <person name="Kering K.K."/>
            <person name="Muturi P."/>
            <person name="Mbae C.K."/>
            <person name="Kariuki S.M."/>
        </authorList>
    </citation>
    <scope>NUCLEOTIDE SEQUENCE</scope>
</reference>
<accession>A0AAU8GG96</accession>
<name>A0AAU8GG96_9CAUD</name>
<evidence type="ECO:0000313" key="1">
    <source>
        <dbReference type="EMBL" id="XCH40503.1"/>
    </source>
</evidence>
<gene>
    <name evidence="1" type="ORF">YRYPWZST_CDS0102</name>
</gene>
<protein>
    <submittedName>
        <fullName evidence="1">Uncharacterized protein</fullName>
    </submittedName>
</protein>
<organism evidence="1">
    <name type="scientific">Salmonella phage vB_SEnST11_KE23</name>
    <dbReference type="NCBI Taxonomy" id="3161174"/>
    <lineage>
        <taxon>Viruses</taxon>
        <taxon>Duplodnaviria</taxon>
        <taxon>Heunggongvirae</taxon>
        <taxon>Uroviricota</taxon>
        <taxon>Caudoviricetes</taxon>
        <taxon>Vequintavirinae</taxon>
        <taxon>Seunavirus</taxon>
    </lineage>
</organism>
<sequence>MKYLCYKMYYTTNKTGFNRLSPHTLGTLQSLAR</sequence>
<proteinExistence type="predicted"/>
<dbReference type="EMBL" id="PP856722">
    <property type="protein sequence ID" value="XCH40503.1"/>
    <property type="molecule type" value="Genomic_DNA"/>
</dbReference>